<organism evidence="4 5">
    <name type="scientific">Pseudonocardia ailaonensis</name>
    <dbReference type="NCBI Taxonomy" id="367279"/>
    <lineage>
        <taxon>Bacteria</taxon>
        <taxon>Bacillati</taxon>
        <taxon>Actinomycetota</taxon>
        <taxon>Actinomycetes</taxon>
        <taxon>Pseudonocardiales</taxon>
        <taxon>Pseudonocardiaceae</taxon>
        <taxon>Pseudonocardia</taxon>
    </lineage>
</organism>
<feature type="domain" description="OmpR/PhoB-type" evidence="3">
    <location>
        <begin position="297"/>
        <end position="390"/>
    </location>
</feature>
<evidence type="ECO:0000256" key="1">
    <source>
        <dbReference type="ARBA" id="ARBA00023125"/>
    </source>
</evidence>
<dbReference type="PANTHER" id="PTHR40082">
    <property type="entry name" value="BLR5956 PROTEIN"/>
    <property type="match status" value="1"/>
</dbReference>
<gene>
    <name evidence="4" type="ORF">GCM10009836_23150</name>
</gene>
<evidence type="ECO:0000256" key="2">
    <source>
        <dbReference type="PROSITE-ProRule" id="PRU01091"/>
    </source>
</evidence>
<dbReference type="InterPro" id="IPR016032">
    <property type="entry name" value="Sig_transdc_resp-reg_C-effctor"/>
</dbReference>
<dbReference type="Gene3D" id="1.10.10.10">
    <property type="entry name" value="Winged helix-like DNA-binding domain superfamily/Winged helix DNA-binding domain"/>
    <property type="match status" value="1"/>
</dbReference>
<evidence type="ECO:0000313" key="5">
    <source>
        <dbReference type="Proteomes" id="UP001500449"/>
    </source>
</evidence>
<name>A0ABN2MZN1_9PSEU</name>
<dbReference type="InterPro" id="IPR036108">
    <property type="entry name" value="4pyrrol_syn_uPrphyn_synt_sf"/>
</dbReference>
<dbReference type="SUPFAM" id="SSF69618">
    <property type="entry name" value="HemD-like"/>
    <property type="match status" value="1"/>
</dbReference>
<dbReference type="SUPFAM" id="SSF46894">
    <property type="entry name" value="C-terminal effector domain of the bipartite response regulators"/>
    <property type="match status" value="1"/>
</dbReference>
<evidence type="ECO:0000259" key="3">
    <source>
        <dbReference type="PROSITE" id="PS51755"/>
    </source>
</evidence>
<comment type="caution">
    <text evidence="4">The sequence shown here is derived from an EMBL/GenBank/DDBJ whole genome shotgun (WGS) entry which is preliminary data.</text>
</comment>
<dbReference type="Gene3D" id="3.40.50.10090">
    <property type="match status" value="2"/>
</dbReference>
<keyword evidence="1 2" id="KW-0238">DNA-binding</keyword>
<dbReference type="InterPro" id="IPR039793">
    <property type="entry name" value="UROS/Hem4"/>
</dbReference>
<sequence length="409" mass="42916">MTVLAVRMSPDMAENALMSAPTTTEAPVPPLAGFTVGVTAARRAEELGTMLERRGACVQHGPALRIIPLADDAELEARTRDVIARPPDITVATTGIGFRGWVEAADGWGLGEALLAALGKGELLARGPKARGQIRASGLTEVWSPPSESSAEVLDHLLDQGVDGRRIAVQLHGEPLPDVVDALEMAGAEVVQVPVYRWVPPADLGPMDRLTDAVLVGGIDILTFTSAPAAASLLARAAARGLREELIAALRGPVLAVCVGPVTAAPLESVDIETLQPARSRLGAMVRTLEAEAPTRARRLPVAGHWLELRGHAVLVDGELHAIPPAGMAMLRVLARRAGRVVSRAELLRALPGGGDDEHAVETAMTRLRAALGAPKIIQTVVKRGYRLALDPTPGPQPLGGHCVSGEER</sequence>
<dbReference type="Proteomes" id="UP001500449">
    <property type="component" value="Unassembled WGS sequence"/>
</dbReference>
<evidence type="ECO:0000313" key="4">
    <source>
        <dbReference type="EMBL" id="GAA1843133.1"/>
    </source>
</evidence>
<reference evidence="4 5" key="1">
    <citation type="journal article" date="2019" name="Int. J. Syst. Evol. Microbiol.">
        <title>The Global Catalogue of Microorganisms (GCM) 10K type strain sequencing project: providing services to taxonomists for standard genome sequencing and annotation.</title>
        <authorList>
            <consortium name="The Broad Institute Genomics Platform"/>
            <consortium name="The Broad Institute Genome Sequencing Center for Infectious Disease"/>
            <person name="Wu L."/>
            <person name="Ma J."/>
        </authorList>
    </citation>
    <scope>NUCLEOTIDE SEQUENCE [LARGE SCALE GENOMIC DNA]</scope>
    <source>
        <strain evidence="4 5">JCM 16009</strain>
    </source>
</reference>
<protein>
    <submittedName>
        <fullName evidence="4">Uroporphyrinogen-III synthase</fullName>
    </submittedName>
</protein>
<dbReference type="InterPro" id="IPR036388">
    <property type="entry name" value="WH-like_DNA-bd_sf"/>
</dbReference>
<proteinExistence type="predicted"/>
<dbReference type="InterPro" id="IPR001867">
    <property type="entry name" value="OmpR/PhoB-type_DNA-bd"/>
</dbReference>
<accession>A0ABN2MZN1</accession>
<keyword evidence="5" id="KW-1185">Reference proteome</keyword>
<dbReference type="NCBIfam" id="NF005568">
    <property type="entry name" value="PRK07239.1"/>
    <property type="match status" value="1"/>
</dbReference>
<dbReference type="SMART" id="SM00862">
    <property type="entry name" value="Trans_reg_C"/>
    <property type="match status" value="1"/>
</dbReference>
<dbReference type="Pfam" id="PF02602">
    <property type="entry name" value="HEM4"/>
    <property type="match status" value="1"/>
</dbReference>
<dbReference type="CDD" id="cd06578">
    <property type="entry name" value="HemD"/>
    <property type="match status" value="1"/>
</dbReference>
<dbReference type="InterPro" id="IPR003754">
    <property type="entry name" value="4pyrrol_synth_uPrphyn_synth"/>
</dbReference>
<dbReference type="PANTHER" id="PTHR40082:SF1">
    <property type="entry name" value="BLR5956 PROTEIN"/>
    <property type="match status" value="1"/>
</dbReference>
<dbReference type="EMBL" id="BAAAQK010000005">
    <property type="protein sequence ID" value="GAA1843133.1"/>
    <property type="molecule type" value="Genomic_DNA"/>
</dbReference>
<dbReference type="Pfam" id="PF00486">
    <property type="entry name" value="Trans_reg_C"/>
    <property type="match status" value="1"/>
</dbReference>
<dbReference type="CDD" id="cd00383">
    <property type="entry name" value="trans_reg_C"/>
    <property type="match status" value="1"/>
</dbReference>
<feature type="DNA-binding region" description="OmpR/PhoB-type" evidence="2">
    <location>
        <begin position="297"/>
        <end position="390"/>
    </location>
</feature>
<dbReference type="PROSITE" id="PS51755">
    <property type="entry name" value="OMPR_PHOB"/>
    <property type="match status" value="1"/>
</dbReference>